<dbReference type="PANTHER" id="PTHR18964:SF169">
    <property type="entry name" value="N-ACETYLMANNOSAMINE KINASE"/>
    <property type="match status" value="1"/>
</dbReference>
<dbReference type="Proteomes" id="UP001156691">
    <property type="component" value="Unassembled WGS sequence"/>
</dbReference>
<evidence type="ECO:0000313" key="1">
    <source>
        <dbReference type="EMBL" id="GLQ52895.1"/>
    </source>
</evidence>
<protein>
    <submittedName>
        <fullName evidence="1">NagC family transcriptional regulator</fullName>
    </submittedName>
</protein>
<reference evidence="2" key="1">
    <citation type="journal article" date="2019" name="Int. J. Syst. Evol. Microbiol.">
        <title>The Global Catalogue of Microorganisms (GCM) 10K type strain sequencing project: providing services to taxonomists for standard genome sequencing and annotation.</title>
        <authorList>
            <consortium name="The Broad Institute Genomics Platform"/>
            <consortium name="The Broad Institute Genome Sequencing Center for Infectious Disease"/>
            <person name="Wu L."/>
            <person name="Ma J."/>
        </authorList>
    </citation>
    <scope>NUCLEOTIDE SEQUENCE [LARGE SCALE GENOMIC DNA]</scope>
    <source>
        <strain evidence="2">NBRC 112416</strain>
    </source>
</reference>
<dbReference type="CDD" id="cd23763">
    <property type="entry name" value="ASKHA_ATPase_ROK"/>
    <property type="match status" value="1"/>
</dbReference>
<gene>
    <name evidence="1" type="ORF">GCM10010862_01530</name>
</gene>
<evidence type="ECO:0000313" key="2">
    <source>
        <dbReference type="Proteomes" id="UP001156691"/>
    </source>
</evidence>
<dbReference type="PANTHER" id="PTHR18964">
    <property type="entry name" value="ROK (REPRESSOR, ORF, KINASE) FAMILY"/>
    <property type="match status" value="1"/>
</dbReference>
<accession>A0ABQ5VYL7</accession>
<dbReference type="InterPro" id="IPR036390">
    <property type="entry name" value="WH_DNA-bd_sf"/>
</dbReference>
<organism evidence="1 2">
    <name type="scientific">Devosia nitrariae</name>
    <dbReference type="NCBI Taxonomy" id="2071872"/>
    <lineage>
        <taxon>Bacteria</taxon>
        <taxon>Pseudomonadati</taxon>
        <taxon>Pseudomonadota</taxon>
        <taxon>Alphaproteobacteria</taxon>
        <taxon>Hyphomicrobiales</taxon>
        <taxon>Devosiaceae</taxon>
        <taxon>Devosia</taxon>
    </lineage>
</organism>
<dbReference type="Gene3D" id="3.30.420.40">
    <property type="match status" value="2"/>
</dbReference>
<dbReference type="EMBL" id="BSNS01000002">
    <property type="protein sequence ID" value="GLQ52895.1"/>
    <property type="molecule type" value="Genomic_DNA"/>
</dbReference>
<dbReference type="SUPFAM" id="SSF46785">
    <property type="entry name" value="Winged helix' DNA-binding domain"/>
    <property type="match status" value="1"/>
</dbReference>
<proteinExistence type="predicted"/>
<dbReference type="Gene3D" id="1.10.10.10">
    <property type="entry name" value="Winged helix-like DNA-binding domain superfamily/Winged helix DNA-binding domain"/>
    <property type="match status" value="1"/>
</dbReference>
<dbReference type="InterPro" id="IPR000600">
    <property type="entry name" value="ROK"/>
</dbReference>
<dbReference type="InterPro" id="IPR043129">
    <property type="entry name" value="ATPase_NBD"/>
</dbReference>
<sequence length="379" mass="41225">MRGNEMPDKPRTRRDFSNNERLLLDIVRRQQPIARAAVTGLTDLTQQSVHRLLEGLIGDGLVQSERAKPIGRGKPSPHLSLAAGAVHAVGVSINTDSMIINLVDFNCRTVVEKRLRGPLSDRKAGIVKLRATLDEMIAESGVDRRSLCGLGLSMAGFFVDGERAMNAPEPLQDWSLVPLEPEFRAAFELPVYVENNATAGAIGESLSGVGRWYETFAYLSFNYGFGGGVIIDGRPYLGRHGNAGEFSGIYTQDESTKRPALRSLIEILDARGVAVEGVADLRERFDPSWPGVAEWIEMVSPQLDRMVNTVSAVLDPEAIVFGGELPAALGELLIASARFEGEHRYGVGMPRPKLIMGQSPGDPAATGAALLPLKYLYFR</sequence>
<dbReference type="Pfam" id="PF00480">
    <property type="entry name" value="ROK"/>
    <property type="match status" value="1"/>
</dbReference>
<keyword evidence="2" id="KW-1185">Reference proteome</keyword>
<comment type="caution">
    <text evidence="1">The sequence shown here is derived from an EMBL/GenBank/DDBJ whole genome shotgun (WGS) entry which is preliminary data.</text>
</comment>
<name>A0ABQ5VYL7_9HYPH</name>
<dbReference type="SUPFAM" id="SSF53067">
    <property type="entry name" value="Actin-like ATPase domain"/>
    <property type="match status" value="1"/>
</dbReference>
<dbReference type="InterPro" id="IPR036388">
    <property type="entry name" value="WH-like_DNA-bd_sf"/>
</dbReference>